<dbReference type="PANTHER" id="PTHR35807">
    <property type="entry name" value="TRANSCRIPTIONAL REGULATOR REDD-RELATED"/>
    <property type="match status" value="1"/>
</dbReference>
<evidence type="ECO:0000313" key="8">
    <source>
        <dbReference type="Proteomes" id="UP001501585"/>
    </source>
</evidence>
<dbReference type="EMBL" id="BAAAPC010000016">
    <property type="protein sequence ID" value="GAA2005802.1"/>
    <property type="molecule type" value="Genomic_DNA"/>
</dbReference>
<sequence>MGVDHRWEFRLLGPLRVDCAGRNVALRSAKQQVLLAALLLRAGDVVATDELIDTLWGERPPGGARSTLQAHVMRLRRSLRGGGDLICTAQSGYAISVDPHYLDLAKFHELRGQAATVAETGDRAREARLLNEALALWRGPALAGVESDRLCAVAAGLDEQRWATAERRNDLELELGRHDKIVDDLGVLVTEQPLRERFWAQLMRALHLSGRQAQALDAYRRASEILAEELGVDPNAELRELHLAVLAASTEPVSAPARPAPTESASEPVREGLCHLPPAVADFSGREADVALLRSALAADGRCSRVHMITGQGGAGKTSLAVHVAHLVREHHPDGQFYLDLRGTGPSPVRPAEALDRLLRGLGTPGAAIPPSLDHRIDLYRERLADRRALVILDNAADEAQIRPLLPGTSASSVVATSRGVLAGLEAAQVVRLDVLPLDDALELLRRAVGEARVAAEPDAAAEIAEYCGCLPLALRVAAARLVARPHWRLAQLAARLSDERRRFDELRVGDLDVRASLASSYDGLEARERRAFRLLSLQDAPDFPSWVAAPLLGVGLERAEDIVETLVDARLVEYVGRDALGQARYRLHDLLRVFGRETAEGEHAEHPGSRIGALFEVWRELAERANAALPQQGPLLHGAPQVISWAARTLGSRLVEGNETTWFDAEWHSLRAVVEQSVDLGLHDQAARIAAASAAFCDLRARFDDWDRVNDIGLAELRRSGDADPRAEAVLLLQRGLLRGRQHRFGEAAADFERSRDGFTRAGDIAGAGHAWHGIGWMHEWQGRQDAARLCHQRAMADLVEADDPRGKLDVLCSLGAIERRSGAFDVAADLLDRACRLAEGASDGQARLAAVLERGRLHQAMGELAEARRLIEESLAMAQELHDPDMTSNIRLLLADIQLVTGRTEAAREQIDQALDFFDEMGERAGSAWAWRLLAEAALVAGDTDTGLELAERAVAATADLGLPHEYARALRQQGRALARAGRLAEAEQRRRMAVAVFEEAGFHSEAAGVRGESERLAADR</sequence>
<dbReference type="SMART" id="SM01043">
    <property type="entry name" value="BTAD"/>
    <property type="match status" value="1"/>
</dbReference>
<dbReference type="SUPFAM" id="SSF52540">
    <property type="entry name" value="P-loop containing nucleoside triphosphate hydrolases"/>
    <property type="match status" value="1"/>
</dbReference>
<accession>A0ABP5EUD9</accession>
<dbReference type="Gene3D" id="3.40.50.300">
    <property type="entry name" value="P-loop containing nucleotide triphosphate hydrolases"/>
    <property type="match status" value="1"/>
</dbReference>
<dbReference type="Gene3D" id="1.25.40.10">
    <property type="entry name" value="Tetratricopeptide repeat domain"/>
    <property type="match status" value="3"/>
</dbReference>
<dbReference type="Pfam" id="PF13424">
    <property type="entry name" value="TPR_12"/>
    <property type="match status" value="1"/>
</dbReference>
<dbReference type="SMART" id="SM00028">
    <property type="entry name" value="TPR"/>
    <property type="match status" value="6"/>
</dbReference>
<comment type="caution">
    <text evidence="7">The sequence shown here is derived from an EMBL/GenBank/DDBJ whole genome shotgun (WGS) entry which is preliminary data.</text>
</comment>
<evidence type="ECO:0000256" key="3">
    <source>
        <dbReference type="ARBA" id="ARBA00023125"/>
    </source>
</evidence>
<evidence type="ECO:0000256" key="5">
    <source>
        <dbReference type="PROSITE-ProRule" id="PRU01091"/>
    </source>
</evidence>
<dbReference type="InterPro" id="IPR051677">
    <property type="entry name" value="AfsR-DnrI-RedD_regulator"/>
</dbReference>
<evidence type="ECO:0000259" key="6">
    <source>
        <dbReference type="PROSITE" id="PS51755"/>
    </source>
</evidence>
<name>A0ABP5EUD9_9ACTN</name>
<reference evidence="8" key="1">
    <citation type="journal article" date="2019" name="Int. J. Syst. Evol. Microbiol.">
        <title>The Global Catalogue of Microorganisms (GCM) 10K type strain sequencing project: providing services to taxonomists for standard genome sequencing and annotation.</title>
        <authorList>
            <consortium name="The Broad Institute Genomics Platform"/>
            <consortium name="The Broad Institute Genome Sequencing Center for Infectious Disease"/>
            <person name="Wu L."/>
            <person name="Ma J."/>
        </authorList>
    </citation>
    <scope>NUCLEOTIDE SEQUENCE [LARGE SCALE GENOMIC DNA]</scope>
    <source>
        <strain evidence="8">JCM 15313</strain>
    </source>
</reference>
<keyword evidence="3 5" id="KW-0238">DNA-binding</keyword>
<dbReference type="InterPro" id="IPR027417">
    <property type="entry name" value="P-loop_NTPase"/>
</dbReference>
<dbReference type="Pfam" id="PF03704">
    <property type="entry name" value="BTAD"/>
    <property type="match status" value="1"/>
</dbReference>
<feature type="DNA-binding region" description="OmpR/PhoB-type" evidence="5">
    <location>
        <begin position="1"/>
        <end position="97"/>
    </location>
</feature>
<dbReference type="SUPFAM" id="SSF46894">
    <property type="entry name" value="C-terminal effector domain of the bipartite response regulators"/>
    <property type="match status" value="1"/>
</dbReference>
<dbReference type="SUPFAM" id="SSF48452">
    <property type="entry name" value="TPR-like"/>
    <property type="match status" value="3"/>
</dbReference>
<proteinExistence type="inferred from homology"/>
<dbReference type="Proteomes" id="UP001501585">
    <property type="component" value="Unassembled WGS sequence"/>
</dbReference>
<dbReference type="InterPro" id="IPR019734">
    <property type="entry name" value="TPR_rpt"/>
</dbReference>
<feature type="domain" description="OmpR/PhoB-type" evidence="6">
    <location>
        <begin position="1"/>
        <end position="97"/>
    </location>
</feature>
<evidence type="ECO:0000256" key="2">
    <source>
        <dbReference type="ARBA" id="ARBA00023015"/>
    </source>
</evidence>
<evidence type="ECO:0000256" key="1">
    <source>
        <dbReference type="ARBA" id="ARBA00005820"/>
    </source>
</evidence>
<dbReference type="InterPro" id="IPR001867">
    <property type="entry name" value="OmpR/PhoB-type_DNA-bd"/>
</dbReference>
<dbReference type="Pfam" id="PF00486">
    <property type="entry name" value="Trans_reg_C"/>
    <property type="match status" value="1"/>
</dbReference>
<dbReference type="InterPro" id="IPR005158">
    <property type="entry name" value="BTAD"/>
</dbReference>
<keyword evidence="4" id="KW-0804">Transcription</keyword>
<dbReference type="InterPro" id="IPR036388">
    <property type="entry name" value="WH-like_DNA-bd_sf"/>
</dbReference>
<keyword evidence="8" id="KW-1185">Reference proteome</keyword>
<dbReference type="PRINTS" id="PR00364">
    <property type="entry name" value="DISEASERSIST"/>
</dbReference>
<dbReference type="Gene3D" id="1.10.10.10">
    <property type="entry name" value="Winged helix-like DNA-binding domain superfamily/Winged helix DNA-binding domain"/>
    <property type="match status" value="1"/>
</dbReference>
<evidence type="ECO:0000313" key="7">
    <source>
        <dbReference type="EMBL" id="GAA2005802.1"/>
    </source>
</evidence>
<dbReference type="PROSITE" id="PS51755">
    <property type="entry name" value="OMPR_PHOB"/>
    <property type="match status" value="1"/>
</dbReference>
<dbReference type="PANTHER" id="PTHR35807:SF1">
    <property type="entry name" value="TRANSCRIPTIONAL REGULATOR REDD"/>
    <property type="match status" value="1"/>
</dbReference>
<protein>
    <submittedName>
        <fullName evidence="7">BTAD domain-containing putative transcriptional regulator</fullName>
    </submittedName>
</protein>
<dbReference type="CDD" id="cd15831">
    <property type="entry name" value="BTAD"/>
    <property type="match status" value="1"/>
</dbReference>
<dbReference type="SMART" id="SM00862">
    <property type="entry name" value="Trans_reg_C"/>
    <property type="match status" value="1"/>
</dbReference>
<dbReference type="InterPro" id="IPR042197">
    <property type="entry name" value="Apaf_helical"/>
</dbReference>
<organism evidence="7 8">
    <name type="scientific">Nocardiopsis rhodophaea</name>
    <dbReference type="NCBI Taxonomy" id="280238"/>
    <lineage>
        <taxon>Bacteria</taxon>
        <taxon>Bacillati</taxon>
        <taxon>Actinomycetota</taxon>
        <taxon>Actinomycetes</taxon>
        <taxon>Streptosporangiales</taxon>
        <taxon>Nocardiopsidaceae</taxon>
        <taxon>Nocardiopsis</taxon>
    </lineage>
</organism>
<dbReference type="Gene3D" id="1.10.8.430">
    <property type="entry name" value="Helical domain of apoptotic protease-activating factors"/>
    <property type="match status" value="1"/>
</dbReference>
<dbReference type="InterPro" id="IPR011990">
    <property type="entry name" value="TPR-like_helical_dom_sf"/>
</dbReference>
<evidence type="ECO:0000256" key="4">
    <source>
        <dbReference type="ARBA" id="ARBA00023163"/>
    </source>
</evidence>
<comment type="similarity">
    <text evidence="1">Belongs to the AfsR/DnrI/RedD regulatory family.</text>
</comment>
<gene>
    <name evidence="7" type="ORF">GCM10009799_36590</name>
</gene>
<dbReference type="InterPro" id="IPR016032">
    <property type="entry name" value="Sig_transdc_resp-reg_C-effctor"/>
</dbReference>
<keyword evidence="2" id="KW-0805">Transcription regulation</keyword>